<dbReference type="Proteomes" id="UP000501421">
    <property type="component" value="Chromosome"/>
</dbReference>
<sequence>MAPIPASEQGSTHGGWPLVPLPIPYAGNNADVHTGDDTRASCAMDGYAAQSLLGNGVGRNIEADERSAPLHVVGNAWHPSPFII</sequence>
<name>A0A679FI57_9BACL</name>
<evidence type="ECO:0000313" key="2">
    <source>
        <dbReference type="Proteomes" id="UP000501421"/>
    </source>
</evidence>
<evidence type="ECO:0000313" key="1">
    <source>
        <dbReference type="EMBL" id="BBW96012.1"/>
    </source>
</evidence>
<keyword evidence="2" id="KW-1185">Reference proteome</keyword>
<gene>
    <name evidence="1" type="ORF">GsuE55_08450</name>
</gene>
<protein>
    <submittedName>
        <fullName evidence="1">Uncharacterized protein</fullName>
    </submittedName>
</protein>
<reference evidence="2" key="1">
    <citation type="journal article" date="2020" name="Microbiol. Resour. Announc.">
        <title>Complete Genome Sequence of Geobacillus sp. Strain E55-1, Isolated from Mine Geyser in Japan.</title>
        <authorList>
            <person name="Miyazaki K."/>
            <person name="Hase E."/>
            <person name="Tokito N."/>
        </authorList>
    </citation>
    <scope>NUCLEOTIDE SEQUENCE [LARGE SCALE GENOMIC DNA]</scope>
    <source>
        <strain evidence="2">E55-1</strain>
    </source>
</reference>
<dbReference type="AlphaFoldDB" id="A0A679FI57"/>
<proteinExistence type="predicted"/>
<organism evidence="1 2">
    <name type="scientific">Geobacillus subterraneus</name>
    <dbReference type="NCBI Taxonomy" id="129338"/>
    <lineage>
        <taxon>Bacteria</taxon>
        <taxon>Bacillati</taxon>
        <taxon>Bacillota</taxon>
        <taxon>Bacilli</taxon>
        <taxon>Bacillales</taxon>
        <taxon>Anoxybacillaceae</taxon>
        <taxon>Geobacillus</taxon>
    </lineage>
</organism>
<accession>A0A679FI57</accession>
<dbReference type="EMBL" id="AP022557">
    <property type="protein sequence ID" value="BBW96012.1"/>
    <property type="molecule type" value="Genomic_DNA"/>
</dbReference>